<organism evidence="1 2">
    <name type="scientific">Staphylococcus lugdunensis</name>
    <dbReference type="NCBI Taxonomy" id="28035"/>
    <lineage>
        <taxon>Bacteria</taxon>
        <taxon>Bacillati</taxon>
        <taxon>Bacillota</taxon>
        <taxon>Bacilli</taxon>
        <taxon>Bacillales</taxon>
        <taxon>Staphylococcaceae</taxon>
        <taxon>Staphylococcus</taxon>
    </lineage>
</organism>
<comment type="caution">
    <text evidence="1">The sequence shown here is derived from an EMBL/GenBank/DDBJ whole genome shotgun (WGS) entry which is preliminary data.</text>
</comment>
<gene>
    <name evidence="1" type="ORF">HMPREF3225_00977</name>
</gene>
<evidence type="ECO:0000313" key="1">
    <source>
        <dbReference type="EMBL" id="KXA38946.1"/>
    </source>
</evidence>
<reference evidence="1 2" key="1">
    <citation type="submission" date="2016-01" db="EMBL/GenBank/DDBJ databases">
        <authorList>
            <person name="Mitreva M."/>
            <person name="Pepin K.H."/>
            <person name="Mihindukulasuriya K.A."/>
            <person name="Fulton R."/>
            <person name="Fronick C."/>
            <person name="O'Laughlin M."/>
            <person name="Miner T."/>
            <person name="Herter B."/>
            <person name="Rosa B.A."/>
            <person name="Cordes M."/>
            <person name="Tomlinson C."/>
            <person name="Wollam A."/>
            <person name="Palsikar V.B."/>
            <person name="Mardis E.R."/>
            <person name="Wilson R.K."/>
        </authorList>
    </citation>
    <scope>NUCLEOTIDE SEQUENCE [LARGE SCALE GENOMIC DNA]</scope>
    <source>
        <strain evidence="1 2">MJR7738</strain>
    </source>
</reference>
<protein>
    <submittedName>
        <fullName evidence="1">Uncharacterized protein</fullName>
    </submittedName>
</protein>
<dbReference type="Proteomes" id="UP000070063">
    <property type="component" value="Unassembled WGS sequence"/>
</dbReference>
<dbReference type="AlphaFoldDB" id="A0ABD4EGS1"/>
<sequence>MIKIYVYGGIIKMKFINFSTMTENGLNKKVNQFLEENPYIEIIKFDYQVGTGGYGVGILYQDRKTY</sequence>
<dbReference type="EMBL" id="LRQI01000035">
    <property type="protein sequence ID" value="KXA38946.1"/>
    <property type="molecule type" value="Genomic_DNA"/>
</dbReference>
<proteinExistence type="predicted"/>
<accession>A0ABD4EGS1</accession>
<name>A0ABD4EGS1_STALU</name>
<evidence type="ECO:0000313" key="2">
    <source>
        <dbReference type="Proteomes" id="UP000070063"/>
    </source>
</evidence>